<comment type="caution">
    <text evidence="1">The sequence shown here is derived from an EMBL/GenBank/DDBJ whole genome shotgun (WGS) entry which is preliminary data.</text>
</comment>
<evidence type="ECO:0000313" key="1">
    <source>
        <dbReference type="EMBL" id="GAJ11598.1"/>
    </source>
</evidence>
<name>X1U221_9ZZZZ</name>
<accession>X1U221</accession>
<sequence>AMARANLASKRDRVIKAESIWNRSSRDEFEQ</sequence>
<protein>
    <submittedName>
        <fullName evidence="1">Uncharacterized protein</fullName>
    </submittedName>
</protein>
<feature type="non-terminal residue" evidence="1">
    <location>
        <position position="1"/>
    </location>
</feature>
<organism evidence="1">
    <name type="scientific">marine sediment metagenome</name>
    <dbReference type="NCBI Taxonomy" id="412755"/>
    <lineage>
        <taxon>unclassified sequences</taxon>
        <taxon>metagenomes</taxon>
        <taxon>ecological metagenomes</taxon>
    </lineage>
</organism>
<reference evidence="1" key="1">
    <citation type="journal article" date="2014" name="Front. Microbiol.">
        <title>High frequency of phylogenetically diverse reductive dehalogenase-homologous genes in deep subseafloor sedimentary metagenomes.</title>
        <authorList>
            <person name="Kawai M."/>
            <person name="Futagami T."/>
            <person name="Toyoda A."/>
            <person name="Takaki Y."/>
            <person name="Nishi S."/>
            <person name="Hori S."/>
            <person name="Arai W."/>
            <person name="Tsubouchi T."/>
            <person name="Morono Y."/>
            <person name="Uchiyama I."/>
            <person name="Ito T."/>
            <person name="Fujiyama A."/>
            <person name="Inagaki F."/>
            <person name="Takami H."/>
        </authorList>
    </citation>
    <scope>NUCLEOTIDE SEQUENCE</scope>
    <source>
        <strain evidence="1">Expedition CK06-06</strain>
    </source>
</reference>
<dbReference type="AlphaFoldDB" id="X1U221"/>
<proteinExistence type="predicted"/>
<dbReference type="EMBL" id="BARW01033607">
    <property type="protein sequence ID" value="GAJ11598.1"/>
    <property type="molecule type" value="Genomic_DNA"/>
</dbReference>
<gene>
    <name evidence="1" type="ORF">S12H4_52897</name>
</gene>